<dbReference type="Proteomes" id="UP000055611">
    <property type="component" value="Chromosome"/>
</dbReference>
<organism evidence="2 4">
    <name type="scientific">Pseudodesulfovibrio indicus</name>
    <dbReference type="NCBI Taxonomy" id="1716143"/>
    <lineage>
        <taxon>Bacteria</taxon>
        <taxon>Pseudomonadati</taxon>
        <taxon>Thermodesulfobacteriota</taxon>
        <taxon>Desulfovibrionia</taxon>
        <taxon>Desulfovibrionales</taxon>
        <taxon>Desulfovibrionaceae</taxon>
    </lineage>
</organism>
<accession>A0A126QLM2</accession>
<sequence>MAKTVSPKWRNALLAKVHIAKKQMPNLDDDTYRGWLAEMYGKTSAGKLSMHELADFADFLAGKGAAFPNSHKRSGSSRDDFYEVPDGTPFARQKRWIAAMWNALDWKMSGLDTRCASQFGVDKFIWLNDQPALQTLSKDLVGRCRKKGIDPYDAQPAS</sequence>
<proteinExistence type="predicted"/>
<dbReference type="AlphaFoldDB" id="A0A126QLM2"/>
<evidence type="ECO:0000313" key="2">
    <source>
        <dbReference type="EMBL" id="TDT91865.1"/>
    </source>
</evidence>
<name>A0A126QLM2_9BACT</name>
<dbReference type="KEGG" id="dej:AWY79_07000"/>
<dbReference type="OrthoDB" id="5459716at2"/>
<dbReference type="EMBL" id="CP014206">
    <property type="protein sequence ID" value="AMK10872.1"/>
    <property type="molecule type" value="Genomic_DNA"/>
</dbReference>
<reference evidence="2 4" key="2">
    <citation type="submission" date="2019-03" db="EMBL/GenBank/DDBJ databases">
        <title>Genomic Encyclopedia of Type Strains, Phase IV (KMG-IV): sequencing the most valuable type-strain genomes for metagenomic binning, comparative biology and taxonomic classification.</title>
        <authorList>
            <person name="Goeker M."/>
        </authorList>
    </citation>
    <scope>NUCLEOTIDE SEQUENCE [LARGE SCALE GENOMIC DNA]</scope>
    <source>
        <strain evidence="2 4">DSM 101483</strain>
    </source>
</reference>
<dbReference type="Proteomes" id="UP000295506">
    <property type="component" value="Unassembled WGS sequence"/>
</dbReference>
<keyword evidence="3" id="KW-1185">Reference proteome</keyword>
<dbReference type="Pfam" id="PF06252">
    <property type="entry name" value="GemA"/>
    <property type="match status" value="1"/>
</dbReference>
<evidence type="ECO:0000313" key="4">
    <source>
        <dbReference type="Proteomes" id="UP000295506"/>
    </source>
</evidence>
<reference evidence="1 3" key="1">
    <citation type="journal article" date="2016" name="Front. Microbiol.">
        <title>Genome Sequence of the Piezophilic, Mesophilic Sulfate-Reducing Bacterium Desulfovibrio indicus J2T.</title>
        <authorList>
            <person name="Cao J."/>
            <person name="Maignien L."/>
            <person name="Shao Z."/>
            <person name="Alain K."/>
            <person name="Jebbar M."/>
        </authorList>
    </citation>
    <scope>NUCLEOTIDE SEQUENCE [LARGE SCALE GENOMIC DNA]</scope>
    <source>
        <strain evidence="1 3">J2</strain>
    </source>
</reference>
<gene>
    <name evidence="1" type="ORF">AWY79_07000</name>
    <name evidence="2" type="ORF">EDC59_101268</name>
</gene>
<dbReference type="EMBL" id="SOBK01000001">
    <property type="protein sequence ID" value="TDT91865.1"/>
    <property type="molecule type" value="Genomic_DNA"/>
</dbReference>
<evidence type="ECO:0000313" key="1">
    <source>
        <dbReference type="EMBL" id="AMK10872.1"/>
    </source>
</evidence>
<dbReference type="RefSeq" id="WP_066801940.1">
    <property type="nucleotide sequence ID" value="NZ_CP014206.1"/>
</dbReference>
<evidence type="ECO:0000313" key="3">
    <source>
        <dbReference type="Proteomes" id="UP000055611"/>
    </source>
</evidence>
<protein>
    <submittedName>
        <fullName evidence="2">Uncharacterized protein DUF1018</fullName>
    </submittedName>
</protein>
<dbReference type="InterPro" id="IPR009363">
    <property type="entry name" value="Phage_Mu_Gp16"/>
</dbReference>